<dbReference type="PROSITE" id="PS51257">
    <property type="entry name" value="PROKAR_LIPOPROTEIN"/>
    <property type="match status" value="1"/>
</dbReference>
<name>A0ABS6THF6_9ENTE</name>
<evidence type="ECO:0000259" key="3">
    <source>
        <dbReference type="SMART" id="SM00062"/>
    </source>
</evidence>
<feature type="signal peptide" evidence="2">
    <location>
        <begin position="1"/>
        <end position="25"/>
    </location>
</feature>
<dbReference type="SMART" id="SM00079">
    <property type="entry name" value="PBPe"/>
    <property type="match status" value="1"/>
</dbReference>
<feature type="domain" description="Solute-binding protein family 3/N-terminal" evidence="3">
    <location>
        <begin position="50"/>
        <end position="275"/>
    </location>
</feature>
<dbReference type="EMBL" id="JAHUZB010000010">
    <property type="protein sequence ID" value="MBV7392320.1"/>
    <property type="molecule type" value="Genomic_DNA"/>
</dbReference>
<dbReference type="CDD" id="cd13530">
    <property type="entry name" value="PBP2_peptides_like"/>
    <property type="match status" value="1"/>
</dbReference>
<dbReference type="Proteomes" id="UP000774130">
    <property type="component" value="Unassembled WGS sequence"/>
</dbReference>
<dbReference type="InterPro" id="IPR001320">
    <property type="entry name" value="Iontro_rcpt_C"/>
</dbReference>
<keyword evidence="6" id="KW-1185">Reference proteome</keyword>
<evidence type="ECO:0000259" key="4">
    <source>
        <dbReference type="SMART" id="SM00079"/>
    </source>
</evidence>
<comment type="caution">
    <text evidence="5">The sequence shown here is derived from an EMBL/GenBank/DDBJ whole genome shotgun (WGS) entry which is preliminary data.</text>
</comment>
<dbReference type="InterPro" id="IPR001638">
    <property type="entry name" value="Solute-binding_3/MltF_N"/>
</dbReference>
<dbReference type="PANTHER" id="PTHR35936">
    <property type="entry name" value="MEMBRANE-BOUND LYTIC MUREIN TRANSGLYCOSYLASE F"/>
    <property type="match status" value="1"/>
</dbReference>
<feature type="domain" description="Ionotropic glutamate receptor C-terminal" evidence="4">
    <location>
        <begin position="50"/>
        <end position="275"/>
    </location>
</feature>
<organism evidence="5 6">
    <name type="scientific">Enterococcus alishanensis</name>
    <dbReference type="NCBI Taxonomy" id="1303817"/>
    <lineage>
        <taxon>Bacteria</taxon>
        <taxon>Bacillati</taxon>
        <taxon>Bacillota</taxon>
        <taxon>Bacilli</taxon>
        <taxon>Lactobacillales</taxon>
        <taxon>Enterococcaceae</taxon>
        <taxon>Enterococcus</taxon>
    </lineage>
</organism>
<reference evidence="5 6" key="1">
    <citation type="submission" date="2021-06" db="EMBL/GenBank/DDBJ databases">
        <title>Enterococcus alishanensis sp. nov., a novel lactic acid bacterium isolated from fresh coffee beans.</title>
        <authorList>
            <person name="Chen Y.-S."/>
        </authorList>
    </citation>
    <scope>NUCLEOTIDE SEQUENCE [LARGE SCALE GENOMIC DNA]</scope>
    <source>
        <strain evidence="5 6">ALS3</strain>
    </source>
</reference>
<sequence>MKRIQKMMSGFILFSAALFVTGCSAGNADSENSGEKITKENVEASMEGEKITIGTSGVFAPFSYYEADGTTLTGYDIDLLNELQTLLGYEVKSGEYQVQDYAPLVTSLTQGKIDVAAAALCATSERQKVMDFTEPYLNSGQKVMINNQADTGITGVDDLSGKTVAVEKGTASHTYAQKNLSDTELLTYDKISGAYEALNQNKVDAVIQDAPNVTYYVKTNPDTTLAGVGDEFNKEEAPYAVALAQDSPYKENFEVALEVLAENGTLAKLQEKWLE</sequence>
<evidence type="ECO:0000256" key="1">
    <source>
        <dbReference type="ARBA" id="ARBA00022729"/>
    </source>
</evidence>
<dbReference type="PANTHER" id="PTHR35936:SF17">
    <property type="entry name" value="ARGININE-BINDING EXTRACELLULAR PROTEIN ARTP"/>
    <property type="match status" value="1"/>
</dbReference>
<evidence type="ECO:0000313" key="6">
    <source>
        <dbReference type="Proteomes" id="UP000774130"/>
    </source>
</evidence>
<dbReference type="SMART" id="SM00062">
    <property type="entry name" value="PBPb"/>
    <property type="match status" value="1"/>
</dbReference>
<evidence type="ECO:0000313" key="5">
    <source>
        <dbReference type="EMBL" id="MBV7392320.1"/>
    </source>
</evidence>
<gene>
    <name evidence="5" type="ORF">KUA55_16680</name>
</gene>
<proteinExistence type="predicted"/>
<dbReference type="Pfam" id="PF00497">
    <property type="entry name" value="SBP_bac_3"/>
    <property type="match status" value="1"/>
</dbReference>
<dbReference type="RefSeq" id="WP_218327531.1">
    <property type="nucleotide sequence ID" value="NZ_JAHUZB010000010.1"/>
</dbReference>
<keyword evidence="1 2" id="KW-0732">Signal</keyword>
<evidence type="ECO:0000256" key="2">
    <source>
        <dbReference type="SAM" id="SignalP"/>
    </source>
</evidence>
<feature type="chain" id="PRO_5046582784" evidence="2">
    <location>
        <begin position="26"/>
        <end position="275"/>
    </location>
</feature>
<accession>A0ABS6THF6</accession>
<protein>
    <submittedName>
        <fullName evidence="5">ABC transporter substrate-binding protein</fullName>
    </submittedName>
</protein>